<evidence type="ECO:0000313" key="2">
    <source>
        <dbReference type="EMBL" id="KZR99515.1"/>
    </source>
</evidence>
<dbReference type="PROSITE" id="PS50004">
    <property type="entry name" value="C2"/>
    <property type="match status" value="1"/>
</dbReference>
<dbReference type="Proteomes" id="UP000076858">
    <property type="component" value="Unassembled WGS sequence"/>
</dbReference>
<comment type="caution">
    <text evidence="2">The sequence shown here is derived from an EMBL/GenBank/DDBJ whole genome shotgun (WGS) entry which is preliminary data.</text>
</comment>
<proteinExistence type="predicted"/>
<dbReference type="Pfam" id="PF00168">
    <property type="entry name" value="C2"/>
    <property type="match status" value="1"/>
</dbReference>
<dbReference type="AlphaFoldDB" id="A0A164GYU7"/>
<feature type="domain" description="C2" evidence="1">
    <location>
        <begin position="33"/>
        <end position="135"/>
    </location>
</feature>
<dbReference type="PANTHER" id="PTHR13076">
    <property type="entry name" value="COILED-COIL AND C2 DOMAIN-CONTAINING PROTEIN 1-LIKE"/>
    <property type="match status" value="1"/>
</dbReference>
<dbReference type="EMBL" id="LRGB01013422">
    <property type="protein sequence ID" value="KZR99515.1"/>
    <property type="molecule type" value="Genomic_DNA"/>
</dbReference>
<dbReference type="OrthoDB" id="19996at2759"/>
<gene>
    <name evidence="2" type="ORF">APZ42_004587</name>
</gene>
<evidence type="ECO:0000259" key="1">
    <source>
        <dbReference type="PROSITE" id="PS50004"/>
    </source>
</evidence>
<reference evidence="2 3" key="1">
    <citation type="submission" date="2016-03" db="EMBL/GenBank/DDBJ databases">
        <title>EvidentialGene: Evidence-directed Construction of Genes on Genomes.</title>
        <authorList>
            <person name="Gilbert D.G."/>
            <person name="Choi J.-H."/>
            <person name="Mockaitis K."/>
            <person name="Colbourne J."/>
            <person name="Pfrender M."/>
        </authorList>
    </citation>
    <scope>NUCLEOTIDE SEQUENCE [LARGE SCALE GENOMIC DNA]</scope>
    <source>
        <strain evidence="2 3">Xinb3</strain>
        <tissue evidence="2">Complete organism</tissue>
    </source>
</reference>
<dbReference type="InterPro" id="IPR000008">
    <property type="entry name" value="C2_dom"/>
</dbReference>
<name>A0A164GYU7_9CRUS</name>
<dbReference type="Gene3D" id="2.60.40.150">
    <property type="entry name" value="C2 domain"/>
    <property type="match status" value="1"/>
</dbReference>
<sequence>MDDFVVLSSEDCIPMPTGDQNSSGIFGQLYNDLLAQLKLSSERCCTDLRDDDMEVTIIRGLSYNVANPKTIDTYARFEVPIPSSDNPTREKTNIVKDTNSPEYNETFTVTINRQSRTLLRVFKAKLIKFEVWAKG</sequence>
<dbReference type="STRING" id="35525.A0A164GYU7"/>
<dbReference type="GO" id="GO:0001227">
    <property type="term" value="F:DNA-binding transcription repressor activity, RNA polymerase II-specific"/>
    <property type="evidence" value="ECO:0007669"/>
    <property type="project" value="InterPro"/>
</dbReference>
<evidence type="ECO:0000313" key="3">
    <source>
        <dbReference type="Proteomes" id="UP000076858"/>
    </source>
</evidence>
<dbReference type="InterPro" id="IPR039725">
    <property type="entry name" value="CC2D1A/B"/>
</dbReference>
<dbReference type="PANTHER" id="PTHR13076:SF9">
    <property type="entry name" value="COILED-COIL AND C2 DOMAIN-CONTAINING PROTEIN 1-LIKE"/>
    <property type="match status" value="1"/>
</dbReference>
<dbReference type="SUPFAM" id="SSF49562">
    <property type="entry name" value="C2 domain (Calcium/lipid-binding domain, CaLB)"/>
    <property type="match status" value="1"/>
</dbReference>
<protein>
    <submittedName>
        <fullName evidence="2">Putative Coiled-coil and C2 domain-containing protein 1</fullName>
    </submittedName>
</protein>
<accession>A0A164GYU7</accession>
<keyword evidence="3" id="KW-1185">Reference proteome</keyword>
<organism evidence="2 3">
    <name type="scientific">Daphnia magna</name>
    <dbReference type="NCBI Taxonomy" id="35525"/>
    <lineage>
        <taxon>Eukaryota</taxon>
        <taxon>Metazoa</taxon>
        <taxon>Ecdysozoa</taxon>
        <taxon>Arthropoda</taxon>
        <taxon>Crustacea</taxon>
        <taxon>Branchiopoda</taxon>
        <taxon>Diplostraca</taxon>
        <taxon>Cladocera</taxon>
        <taxon>Anomopoda</taxon>
        <taxon>Daphniidae</taxon>
        <taxon>Daphnia</taxon>
    </lineage>
</organism>
<dbReference type="InterPro" id="IPR035892">
    <property type="entry name" value="C2_domain_sf"/>
</dbReference>